<dbReference type="EMBL" id="FRAW01000051">
    <property type="protein sequence ID" value="SHL24039.1"/>
    <property type="molecule type" value="Genomic_DNA"/>
</dbReference>
<evidence type="ECO:0000313" key="2">
    <source>
        <dbReference type="Proteomes" id="UP000184275"/>
    </source>
</evidence>
<protein>
    <submittedName>
        <fullName evidence="1">Uncharacterized protein</fullName>
    </submittedName>
</protein>
<proteinExistence type="predicted"/>
<gene>
    <name evidence="1" type="ORF">SAMN05720469_1513</name>
</gene>
<dbReference type="RefSeq" id="WP_073306222.1">
    <property type="nucleotide sequence ID" value="NZ_FRAW01000051.1"/>
</dbReference>
<evidence type="ECO:0000313" key="1">
    <source>
        <dbReference type="EMBL" id="SHL24039.1"/>
    </source>
</evidence>
<organism evidence="1 2">
    <name type="scientific">Fibrobacter intestinalis</name>
    <dbReference type="NCBI Taxonomy" id="28122"/>
    <lineage>
        <taxon>Bacteria</taxon>
        <taxon>Pseudomonadati</taxon>
        <taxon>Fibrobacterota</taxon>
        <taxon>Fibrobacteria</taxon>
        <taxon>Fibrobacterales</taxon>
        <taxon>Fibrobacteraceae</taxon>
        <taxon>Fibrobacter</taxon>
    </lineage>
</organism>
<name>A0A1M6Z150_9BACT</name>
<reference evidence="2" key="1">
    <citation type="submission" date="2016-11" db="EMBL/GenBank/DDBJ databases">
        <authorList>
            <person name="Varghese N."/>
            <person name="Submissions S."/>
        </authorList>
    </citation>
    <scope>NUCLEOTIDE SEQUENCE [LARGE SCALE GENOMIC DNA]</scope>
    <source>
        <strain evidence="2">UWOS</strain>
    </source>
</reference>
<sequence>MRYSLFCSEESFVDEIDLIEKISALGMEHLYVRKPRMDERALGRFLLALPESVREKTFLYGFPSAAQEFGLAGILQPLEWILQNEKAVWNSGVSLGILLHSIEDLPKLSAEISARVSAFLLSEKTGNAGENGFVLCDATEIPAGVRNAAIVSGIWEFADPVSAWKRLCQK</sequence>
<dbReference type="AlphaFoldDB" id="A0A1M6Z150"/>
<keyword evidence="2" id="KW-1185">Reference proteome</keyword>
<accession>A0A1M6Z150</accession>
<dbReference type="Proteomes" id="UP000184275">
    <property type="component" value="Unassembled WGS sequence"/>
</dbReference>